<keyword evidence="1" id="KW-1133">Transmembrane helix</keyword>
<dbReference type="PANTHER" id="PTHR21530:SF7">
    <property type="entry name" value="TRAB DOMAIN-CONTAINING PROTEIN"/>
    <property type="match status" value="1"/>
</dbReference>
<keyword evidence="2" id="KW-1185">Reference proteome</keyword>
<feature type="transmembrane region" description="Helical" evidence="1">
    <location>
        <begin position="418"/>
        <end position="438"/>
    </location>
</feature>
<accession>A0A914E2S4</accession>
<dbReference type="WBParaSite" id="ACRNAN_scaffold5048.g32400.t1">
    <property type="protein sequence ID" value="ACRNAN_scaffold5048.g32400.t1"/>
    <property type="gene ID" value="ACRNAN_scaffold5048.g32400"/>
</dbReference>
<sequence>MSSCRSLLKFKNSPSLFQYSRRWVSRIPKQVGAFHEVPELSKFFRPPPPYEPLFYPILELKEGQIEDRIQMKEFEFVKRVRDPEPFLGKYTTLLQVQPDQKWLPLENRHMFSHTKLYIMGVETMIWERGRFLHETLEEMEKVLKTLQPDVVAVEAFSENRQQFDALEGRRAQYMMENNALIRYTGILEKAARLNQHVALIDRPRKTTLSRLLSLKLFTDYPNLMSQKLTPEQIDELAQDFPQTCPNLAADKKNAEFYRDLYATMKAIETNCPKIYNAIYREREICMTFALQRLFVEVTRKKLVALKPGEKYQPPIIIAFVDMNHLIGISKLFKERINEDEVLELIRISKEDLVLRFMQHSASKLANWSTDNPVFHAYYCYAYGILLSRLLIIVPLIAAGICYYFYVNLENPDMEKKTVFLRKSFAVFIVVWLVSRSAFKKRIPRGAY</sequence>
<protein>
    <submittedName>
        <fullName evidence="3">Uncharacterized protein</fullName>
    </submittedName>
</protein>
<keyword evidence="1" id="KW-0812">Transmembrane</keyword>
<keyword evidence="1" id="KW-0472">Membrane</keyword>
<reference evidence="3" key="1">
    <citation type="submission" date="2022-11" db="UniProtKB">
        <authorList>
            <consortium name="WormBaseParasite"/>
        </authorList>
    </citation>
    <scope>IDENTIFICATION</scope>
</reference>
<proteinExistence type="predicted"/>
<feature type="transmembrane region" description="Helical" evidence="1">
    <location>
        <begin position="385"/>
        <end position="406"/>
    </location>
</feature>
<evidence type="ECO:0000313" key="2">
    <source>
        <dbReference type="Proteomes" id="UP000887540"/>
    </source>
</evidence>
<organism evidence="2 3">
    <name type="scientific">Acrobeloides nanus</name>
    <dbReference type="NCBI Taxonomy" id="290746"/>
    <lineage>
        <taxon>Eukaryota</taxon>
        <taxon>Metazoa</taxon>
        <taxon>Ecdysozoa</taxon>
        <taxon>Nematoda</taxon>
        <taxon>Chromadorea</taxon>
        <taxon>Rhabditida</taxon>
        <taxon>Tylenchina</taxon>
        <taxon>Cephalobomorpha</taxon>
        <taxon>Cephaloboidea</taxon>
        <taxon>Cephalobidae</taxon>
        <taxon>Acrobeloides</taxon>
    </lineage>
</organism>
<dbReference type="PANTHER" id="PTHR21530">
    <property type="entry name" value="PHEROMONE SHUTDOWN PROTEIN"/>
    <property type="match status" value="1"/>
</dbReference>
<evidence type="ECO:0000313" key="3">
    <source>
        <dbReference type="WBParaSite" id="ACRNAN_scaffold5048.g32400.t1"/>
    </source>
</evidence>
<dbReference type="AlphaFoldDB" id="A0A914E2S4"/>
<evidence type="ECO:0000256" key="1">
    <source>
        <dbReference type="SAM" id="Phobius"/>
    </source>
</evidence>
<name>A0A914E2S4_9BILA</name>
<dbReference type="Proteomes" id="UP000887540">
    <property type="component" value="Unplaced"/>
</dbReference>
<dbReference type="InterPro" id="IPR046345">
    <property type="entry name" value="TraB_PrgY-like"/>
</dbReference>